<dbReference type="EMBL" id="AP014808">
    <property type="protein sequence ID" value="BAQ56498.1"/>
    <property type="molecule type" value="Genomic_DNA"/>
</dbReference>
<keyword evidence="1" id="KW-0732">Signal</keyword>
<dbReference type="OrthoDB" id="2326698at2"/>
<dbReference type="Pfam" id="PF03217">
    <property type="entry name" value="SlpA"/>
    <property type="match status" value="2"/>
</dbReference>
<proteinExistence type="predicted"/>
<feature type="domain" description="S-layer protein C-terminal" evidence="2">
    <location>
        <begin position="206"/>
        <end position="225"/>
    </location>
</feature>
<evidence type="ECO:0000313" key="3">
    <source>
        <dbReference type="EMBL" id="BAQ56498.1"/>
    </source>
</evidence>
<name>A0A0D6A0Z9_9LACO</name>
<feature type="chain" id="PRO_5030005430" evidence="1">
    <location>
        <begin position="31"/>
        <end position="453"/>
    </location>
</feature>
<feature type="signal peptide" evidence="1">
    <location>
        <begin position="1"/>
        <end position="30"/>
    </location>
</feature>
<evidence type="ECO:0000259" key="2">
    <source>
        <dbReference type="Pfam" id="PF03217"/>
    </source>
</evidence>
<dbReference type="RefSeq" id="WP_060459058.1">
    <property type="nucleotide sequence ID" value="NZ_AP014808.1"/>
</dbReference>
<keyword evidence="4" id="KW-1185">Reference proteome</keyword>
<reference evidence="3 4" key="1">
    <citation type="submission" date="2015-03" db="EMBL/GenBank/DDBJ databases">
        <title>Complete genome sequence of Lactobacillus acetotolerans NBRC 13120.</title>
        <authorList>
            <person name="Toh H."/>
            <person name="Morita H."/>
            <person name="Fujita N."/>
        </authorList>
    </citation>
    <scope>NUCLEOTIDE SEQUENCE [LARGE SCALE GENOMIC DNA]</scope>
    <source>
        <strain evidence="3 4">NBRC 13120</strain>
    </source>
</reference>
<sequence>MRFKKAILVSTLLTLGILLLSSDPLSSVKADTVNPNENQGNTFTLQIASYVYRKEGKQVHLDNLNDANGQEIKIKQVGSSSLIPKGTSFKYYGKPKAIKTYISTSSQTSTGDRKMYYSIGNGYYINAKNVGITNGPANITIDRNSYVYNSKGKRKKAKTIRRNTSLTVPGKFQETSTPKKYYSEYLSSSGIKFVRWQRRHRFWLNYNTIHGKQYYNIGKGQFIRADNVRYLDGKPVYTNAKETTVVLKHRQEIVNMKSNRESGRYYKKGKKLRVDKYISTFYGYPNDFWFKTGTEDSIFYHVKGTKDNWVSGRVSEVDVRRYIEPINVNNSKFTFIQFKPGITKGIIYDEHGEQKFDNTFFDAKRTDYNEFGYTALKAAELKYIYAPSSKKVELFYLIKPKDQFDFGLLDKDGKAVPRDPNMDNFYLKADDLNYLCGIKLKPINTVAEAEKDK</sequence>
<dbReference type="STRING" id="1600.LBAT_0109"/>
<organism evidence="3 4">
    <name type="scientific">Lactobacillus acetotolerans</name>
    <dbReference type="NCBI Taxonomy" id="1600"/>
    <lineage>
        <taxon>Bacteria</taxon>
        <taxon>Bacillati</taxon>
        <taxon>Bacillota</taxon>
        <taxon>Bacilli</taxon>
        <taxon>Lactobacillales</taxon>
        <taxon>Lactobacillaceae</taxon>
        <taxon>Lactobacillus</taxon>
    </lineage>
</organism>
<feature type="domain" description="S-layer protein C-terminal" evidence="2">
    <location>
        <begin position="139"/>
        <end position="182"/>
    </location>
</feature>
<dbReference type="PATRIC" id="fig|1600.4.peg.112"/>
<dbReference type="AlphaFoldDB" id="A0A0D6A0Z9"/>
<protein>
    <submittedName>
        <fullName evidence="3">Putative surface layer protein</fullName>
    </submittedName>
</protein>
<gene>
    <name evidence="3" type="ORF">LBAT_0109</name>
</gene>
<evidence type="ECO:0000313" key="4">
    <source>
        <dbReference type="Proteomes" id="UP000035709"/>
    </source>
</evidence>
<evidence type="ECO:0000256" key="1">
    <source>
        <dbReference type="SAM" id="SignalP"/>
    </source>
</evidence>
<accession>A0A0D6A0Z9</accession>
<dbReference type="KEGG" id="lae:LBAT_0109"/>
<dbReference type="Proteomes" id="UP000035709">
    <property type="component" value="Chromosome"/>
</dbReference>
<dbReference type="InterPro" id="IPR024968">
    <property type="entry name" value="SlpA_C_lactobacillus"/>
</dbReference>